<sequence>MDGQGAVAANPYSTLIKDLREGGDIEEGKKEKIYCITDPQEMANRRRVEEQTLESKRKIKENEMNQKNDDLFKHQNKIRAEEDKIRANDPKNILKAAAAKQKLIDIRFLQNDGDETKPLKDSKYQQIWNNIETNQDNVSVKEEAATSGIGLEVVRDAYANMNDTAVVTAIDAELAKDKPSQTGLTPADLKEKFEVDGVKLTKDKLGTIIGTNISDATKKSKLIDYIKRLPASDGIDKTSDETVLFSFFEKLESKKVIEAICKCELEDAAAKKALIKKMKEYKTSDGKKKLADDYFDSNGEPKSDKLIQFLYEEKLGKNHSTKDIETTPGGPDGDGKAG</sequence>
<accession>A0ACA9JWA4</accession>
<dbReference type="EMBL" id="CAJVPW010000020">
    <property type="protein sequence ID" value="CAG8439631.1"/>
    <property type="molecule type" value="Genomic_DNA"/>
</dbReference>
<evidence type="ECO:0000313" key="2">
    <source>
        <dbReference type="Proteomes" id="UP000789366"/>
    </source>
</evidence>
<gene>
    <name evidence="1" type="ORF">SPELUC_LOCUS70</name>
</gene>
<reference evidence="1" key="1">
    <citation type="submission" date="2021-06" db="EMBL/GenBank/DDBJ databases">
        <authorList>
            <person name="Kallberg Y."/>
            <person name="Tangrot J."/>
            <person name="Rosling A."/>
        </authorList>
    </citation>
    <scope>NUCLEOTIDE SEQUENCE</scope>
    <source>
        <strain evidence="1">28 12/20/2015</strain>
    </source>
</reference>
<proteinExistence type="predicted"/>
<protein>
    <submittedName>
        <fullName evidence="1">2060_t:CDS:1</fullName>
    </submittedName>
</protein>
<evidence type="ECO:0000313" key="1">
    <source>
        <dbReference type="EMBL" id="CAG8439631.1"/>
    </source>
</evidence>
<dbReference type="Proteomes" id="UP000789366">
    <property type="component" value="Unassembled WGS sequence"/>
</dbReference>
<comment type="caution">
    <text evidence="1">The sequence shown here is derived from an EMBL/GenBank/DDBJ whole genome shotgun (WGS) entry which is preliminary data.</text>
</comment>
<name>A0ACA9JWA4_9GLOM</name>
<organism evidence="1 2">
    <name type="scientific">Cetraspora pellucida</name>
    <dbReference type="NCBI Taxonomy" id="1433469"/>
    <lineage>
        <taxon>Eukaryota</taxon>
        <taxon>Fungi</taxon>
        <taxon>Fungi incertae sedis</taxon>
        <taxon>Mucoromycota</taxon>
        <taxon>Glomeromycotina</taxon>
        <taxon>Glomeromycetes</taxon>
        <taxon>Diversisporales</taxon>
        <taxon>Gigasporaceae</taxon>
        <taxon>Cetraspora</taxon>
    </lineage>
</organism>
<keyword evidence="2" id="KW-1185">Reference proteome</keyword>